<keyword evidence="3" id="KW-1185">Reference proteome</keyword>
<feature type="compositionally biased region" description="Basic and acidic residues" evidence="1">
    <location>
        <begin position="156"/>
        <end position="166"/>
    </location>
</feature>
<comment type="caution">
    <text evidence="2">The sequence shown here is derived from an EMBL/GenBank/DDBJ whole genome shotgun (WGS) entry which is preliminary data.</text>
</comment>
<proteinExistence type="predicted"/>
<sequence length="306" mass="34504">DLATLSLHLPYFSSNPSILIKAAEEPTKEETEQVSVGGTVTKVTIGAEALESPNEGEKDAARSGTLVAEPAGDAPAQARAERVEPLKAELETEEKADGDSEEATGKVHYVGERKRKRKRREAKTSEETSQQDEGADVEMTEGSNQRGSTEEPMEIDINKIPEEQKTSRKKKKQPPTRMSQRILRSRPQKEKAEVSDDNCEDKNYSAGREPGKKDDDDGESRTVQKRKKKLGSISTPLSSMERIKMDEQKEEEVIYRIYWEALEELKIREEVEAYLTNSNMMELINPREGIDTEHTKMFYSSVEEHS</sequence>
<feature type="non-terminal residue" evidence="2">
    <location>
        <position position="1"/>
    </location>
</feature>
<dbReference type="AlphaFoldDB" id="S8DDI2"/>
<dbReference type="Proteomes" id="UP000015453">
    <property type="component" value="Unassembled WGS sequence"/>
</dbReference>
<feature type="compositionally biased region" description="Basic and acidic residues" evidence="1">
    <location>
        <begin position="209"/>
        <end position="222"/>
    </location>
</feature>
<evidence type="ECO:0000313" key="2">
    <source>
        <dbReference type="EMBL" id="EPS57372.1"/>
    </source>
</evidence>
<dbReference type="EMBL" id="AUSU01010299">
    <property type="protein sequence ID" value="EPS57372.1"/>
    <property type="molecule type" value="Genomic_DNA"/>
</dbReference>
<organism evidence="2 3">
    <name type="scientific">Genlisea aurea</name>
    <dbReference type="NCBI Taxonomy" id="192259"/>
    <lineage>
        <taxon>Eukaryota</taxon>
        <taxon>Viridiplantae</taxon>
        <taxon>Streptophyta</taxon>
        <taxon>Embryophyta</taxon>
        <taxon>Tracheophyta</taxon>
        <taxon>Spermatophyta</taxon>
        <taxon>Magnoliopsida</taxon>
        <taxon>eudicotyledons</taxon>
        <taxon>Gunneridae</taxon>
        <taxon>Pentapetalae</taxon>
        <taxon>asterids</taxon>
        <taxon>lamiids</taxon>
        <taxon>Lamiales</taxon>
        <taxon>Lentibulariaceae</taxon>
        <taxon>Genlisea</taxon>
    </lineage>
</organism>
<feature type="region of interest" description="Disordered" evidence="1">
    <location>
        <begin position="47"/>
        <end position="234"/>
    </location>
</feature>
<protein>
    <submittedName>
        <fullName evidence="2">Uncharacterized protein</fullName>
    </submittedName>
</protein>
<reference evidence="2 3" key="1">
    <citation type="journal article" date="2013" name="BMC Genomics">
        <title>The miniature genome of a carnivorous plant Genlisea aurea contains a low number of genes and short non-coding sequences.</title>
        <authorList>
            <person name="Leushkin E.V."/>
            <person name="Sutormin R.A."/>
            <person name="Nabieva E.R."/>
            <person name="Penin A.A."/>
            <person name="Kondrashov A.S."/>
            <person name="Logacheva M.D."/>
        </authorList>
    </citation>
    <scope>NUCLEOTIDE SEQUENCE [LARGE SCALE GENOMIC DNA]</scope>
</reference>
<name>S8DDI2_9LAMI</name>
<feature type="compositionally biased region" description="Basic and acidic residues" evidence="1">
    <location>
        <begin position="79"/>
        <end position="112"/>
    </location>
</feature>
<feature type="compositionally biased region" description="Acidic residues" evidence="1">
    <location>
        <begin position="129"/>
        <end position="139"/>
    </location>
</feature>
<gene>
    <name evidence="2" type="ORF">M569_17446</name>
</gene>
<evidence type="ECO:0000256" key="1">
    <source>
        <dbReference type="SAM" id="MobiDB-lite"/>
    </source>
</evidence>
<evidence type="ECO:0000313" key="3">
    <source>
        <dbReference type="Proteomes" id="UP000015453"/>
    </source>
</evidence>
<accession>S8DDI2</accession>